<dbReference type="InterPro" id="IPR011044">
    <property type="entry name" value="Quino_amine_DH_bsu"/>
</dbReference>
<keyword evidence="3" id="KW-0969">Cilium</keyword>
<evidence type="ECO:0000259" key="6">
    <source>
        <dbReference type="Pfam" id="PF23335"/>
    </source>
</evidence>
<reference evidence="8 9" key="1">
    <citation type="journal article" date="2011" name="Genome Biol. Evol.">
        <title>Integration of the genetic map and genome assembly of fugu facilitates insights into distinct features of genome evolution in teleosts and mammals.</title>
        <authorList>
            <person name="Kai W."/>
            <person name="Kikuchi K."/>
            <person name="Tohari S."/>
            <person name="Chew A.K."/>
            <person name="Tay A."/>
            <person name="Fujiwara A."/>
            <person name="Hosoya S."/>
            <person name="Suetake H."/>
            <person name="Naruse K."/>
            <person name="Brenner S."/>
            <person name="Suzuki Y."/>
            <person name="Venkatesh B."/>
        </authorList>
    </citation>
    <scope>NUCLEOTIDE SEQUENCE [LARGE SCALE GENOMIC DNA]</scope>
</reference>
<organism evidence="8 9">
    <name type="scientific">Takifugu rubripes</name>
    <name type="common">Japanese pufferfish</name>
    <name type="synonym">Fugu rubripes</name>
    <dbReference type="NCBI Taxonomy" id="31033"/>
    <lineage>
        <taxon>Eukaryota</taxon>
        <taxon>Metazoa</taxon>
        <taxon>Chordata</taxon>
        <taxon>Craniata</taxon>
        <taxon>Vertebrata</taxon>
        <taxon>Euteleostomi</taxon>
        <taxon>Actinopterygii</taxon>
        <taxon>Neopterygii</taxon>
        <taxon>Teleostei</taxon>
        <taxon>Neoteleostei</taxon>
        <taxon>Acanthomorphata</taxon>
        <taxon>Eupercaria</taxon>
        <taxon>Tetraodontiformes</taxon>
        <taxon>Tetradontoidea</taxon>
        <taxon>Tetraodontidae</taxon>
        <taxon>Takifugu</taxon>
    </lineage>
</organism>
<keyword evidence="4" id="KW-0966">Cell projection</keyword>
<dbReference type="SUPFAM" id="SSF50969">
    <property type="entry name" value="YVTN repeat-like/Quinoprotein amine dehydrogenase"/>
    <property type="match status" value="1"/>
</dbReference>
<proteinExistence type="predicted"/>
<reference evidence="8" key="2">
    <citation type="submission" date="2025-08" db="UniProtKB">
        <authorList>
            <consortium name="Ensembl"/>
        </authorList>
    </citation>
    <scope>IDENTIFICATION</scope>
</reference>
<accession>A0A674N1I8</accession>
<feature type="repeat" description="WD" evidence="5">
    <location>
        <begin position="184"/>
        <end position="216"/>
    </location>
</feature>
<feature type="repeat" description="WD" evidence="5">
    <location>
        <begin position="102"/>
        <end position="134"/>
    </location>
</feature>
<dbReference type="Pfam" id="PF23387">
    <property type="entry name" value="TPR_IFT80_172"/>
    <property type="match status" value="1"/>
</dbReference>
<evidence type="ECO:0000256" key="3">
    <source>
        <dbReference type="ARBA" id="ARBA00023069"/>
    </source>
</evidence>
<dbReference type="Pfam" id="PF00400">
    <property type="entry name" value="WD40"/>
    <property type="match status" value="3"/>
</dbReference>
<gene>
    <name evidence="8" type="primary">ift80</name>
</gene>
<evidence type="ECO:0000313" key="9">
    <source>
        <dbReference type="Proteomes" id="UP000005226"/>
    </source>
</evidence>
<dbReference type="GO" id="GO:0005929">
    <property type="term" value="C:cilium"/>
    <property type="evidence" value="ECO:0007669"/>
    <property type="project" value="UniProtKB-SubCell"/>
</dbReference>
<comment type="subcellular location">
    <subcellularLocation>
        <location evidence="1">Cell projection</location>
        <location evidence="1">Cilium</location>
    </subcellularLocation>
</comment>
<sequence>MPSKITFLNSRSHQDLVSCVGWTTADEVYSCSEDHQILKWNLLTNETTLVVKLPEDIYPLDLHWLPKTVGGKKQNQAEIFVLTSSDGKFHLASKAGRIEKSVEAHKGAVLAGRWNFDGTALVTAGEDGQIKIWSKSGMLRSTLASQGSPVFSVAWGPNSDRIIYTSGRQLVIKPLQPNAKVTQWKAHDGFVMKIDWNSVNDLILSGGEDCKYKVWDSFGRLLFSSSPHDYPITSLAWAPDGEVFSVGSFNMLHLCDKTGWSYAVEKTNTLSIFHLAWSADGTQLAGACSNGHVIFAHVVDQHWQWKNFEITLTKRRSMQVQNVMNDAVDVLEFRDRVIKASFAHGHLVVATSLQCYVYKSNNWNTPLIFDLKEGTVSLILQAQKHFLLVDGAGLYVFSYEGQLISAPKFLGLRVDIINAQGVSLSNDTVAIRDKSDEKVILLFDALTGKPLGDGKPLTHKLEMLEIALDQCGPSAERKIAFIDKNRDLHLAFVRHLSQEHVNILPHTLSPGTMPLISSVVSKTCVVDREFGRTPQILSFVGITVTLRQWDGSLVPSSVPHYPAMLHEYGASARWEDAVQLCRFANSPSLWACLAGMAMANRELNTAEIAYAAIGELPKVQNIKFIKEQPSKESHLARLLLFSGQIQEAEAVHLQAGLIYQAIQVNIDLFNWDRALELAVKHKTHVDTVLAYREKFLQKFGRKENNKRFMHYAEGVEVDWDKIQAKIEVELSKERERDANAKSSSALWR</sequence>
<keyword evidence="9" id="KW-1185">Reference proteome</keyword>
<dbReference type="PROSITE" id="PS50082">
    <property type="entry name" value="WD_REPEATS_2"/>
    <property type="match status" value="2"/>
</dbReference>
<evidence type="ECO:0000259" key="7">
    <source>
        <dbReference type="Pfam" id="PF23387"/>
    </source>
</evidence>
<dbReference type="InterPro" id="IPR056157">
    <property type="entry name" value="TPR_IFT80_172_dom"/>
</dbReference>
<dbReference type="Pfam" id="PF23335">
    <property type="entry name" value="Beta-prop_IFT80_2nd"/>
    <property type="match status" value="1"/>
</dbReference>
<protein>
    <submittedName>
        <fullName evidence="8">Intraflagellar transport 80 homolog (Chlamydomonas)</fullName>
    </submittedName>
</protein>
<dbReference type="InterPro" id="IPR036322">
    <property type="entry name" value="WD40_repeat_dom_sf"/>
</dbReference>
<evidence type="ECO:0000313" key="8">
    <source>
        <dbReference type="Ensembl" id="ENSTRUP00000067431.1"/>
    </source>
</evidence>
<evidence type="ECO:0000256" key="2">
    <source>
        <dbReference type="ARBA" id="ARBA00022574"/>
    </source>
</evidence>
<dbReference type="GeneTree" id="ENSGT00440000033499"/>
<dbReference type="PANTHER" id="PTHR24098">
    <property type="entry name" value="OUTER SEGMENT 5"/>
    <property type="match status" value="1"/>
</dbReference>
<dbReference type="AlphaFoldDB" id="A0A674N1I8"/>
<dbReference type="SMART" id="SM00320">
    <property type="entry name" value="WD40"/>
    <property type="match status" value="6"/>
</dbReference>
<dbReference type="FunFam" id="2.130.10.10:FF:001115">
    <property type="entry name" value="Intraflagellar transport 80 homolog (Chlamydomonas)"/>
    <property type="match status" value="1"/>
</dbReference>
<dbReference type="FunFam" id="2.130.10.10:FF:000298">
    <property type="entry name" value="Intraflagellar transport 80 homolog (Chlamydomonas)"/>
    <property type="match status" value="1"/>
</dbReference>
<dbReference type="Ensembl" id="ENSTRUT00000091254.1">
    <property type="protein sequence ID" value="ENSTRUP00000067431.1"/>
    <property type="gene ID" value="ENSTRUG00000007555.3"/>
</dbReference>
<evidence type="ECO:0000256" key="4">
    <source>
        <dbReference type="ARBA" id="ARBA00023273"/>
    </source>
</evidence>
<dbReference type="FunFam" id="1.25.40.470:FF:000007">
    <property type="entry name" value="Intraflagellar transport 80 homolog (Chlamydomonas)"/>
    <property type="match status" value="1"/>
</dbReference>
<dbReference type="InterPro" id="IPR015943">
    <property type="entry name" value="WD40/YVTN_repeat-like_dom_sf"/>
</dbReference>
<dbReference type="PANTHER" id="PTHR24098:SF11">
    <property type="entry name" value="INTRAFLAGELLAR TRANSPORT PROTEIN 80 HOMOLOG"/>
    <property type="match status" value="1"/>
</dbReference>
<dbReference type="InterPro" id="IPR056456">
    <property type="entry name" value="Beta-prop_IFT80_2nd"/>
</dbReference>
<dbReference type="Gene3D" id="1.25.40.470">
    <property type="match status" value="1"/>
</dbReference>
<reference evidence="8" key="3">
    <citation type="submission" date="2025-09" db="UniProtKB">
        <authorList>
            <consortium name="Ensembl"/>
        </authorList>
    </citation>
    <scope>IDENTIFICATION</scope>
</reference>
<dbReference type="SUPFAM" id="SSF50978">
    <property type="entry name" value="WD40 repeat-like"/>
    <property type="match status" value="1"/>
</dbReference>
<evidence type="ECO:0000256" key="1">
    <source>
        <dbReference type="ARBA" id="ARBA00004138"/>
    </source>
</evidence>
<name>A0A674N1I8_TAKRU</name>
<dbReference type="Gene3D" id="2.130.10.10">
    <property type="entry name" value="YVTN repeat-like/Quinoprotein amine dehydrogenase"/>
    <property type="match status" value="2"/>
</dbReference>
<dbReference type="InterPro" id="IPR001680">
    <property type="entry name" value="WD40_rpt"/>
</dbReference>
<dbReference type="Proteomes" id="UP000005226">
    <property type="component" value="Chromosome 11"/>
</dbReference>
<dbReference type="GO" id="GO:0030992">
    <property type="term" value="C:intraciliary transport particle B"/>
    <property type="evidence" value="ECO:0007669"/>
    <property type="project" value="TreeGrafter"/>
</dbReference>
<feature type="domain" description="IFT80 second beta-propeller" evidence="6">
    <location>
        <begin position="300"/>
        <end position="500"/>
    </location>
</feature>
<evidence type="ECO:0000256" key="5">
    <source>
        <dbReference type="PROSITE-ProRule" id="PRU00221"/>
    </source>
</evidence>
<keyword evidence="2 5" id="KW-0853">WD repeat</keyword>
<dbReference type="GO" id="GO:0060271">
    <property type="term" value="P:cilium assembly"/>
    <property type="evidence" value="ECO:0007669"/>
    <property type="project" value="TreeGrafter"/>
</dbReference>
<dbReference type="PROSITE" id="PS50294">
    <property type="entry name" value="WD_REPEATS_REGION"/>
    <property type="match status" value="2"/>
</dbReference>
<dbReference type="GO" id="GO:0005813">
    <property type="term" value="C:centrosome"/>
    <property type="evidence" value="ECO:0007669"/>
    <property type="project" value="TreeGrafter"/>
</dbReference>
<feature type="domain" description="IFT80/172/WDR35 TPR" evidence="7">
    <location>
        <begin position="589"/>
        <end position="735"/>
    </location>
</feature>